<dbReference type="PANTHER" id="PTHR48081">
    <property type="entry name" value="AB HYDROLASE SUPERFAMILY PROTEIN C4A8.06C"/>
    <property type="match status" value="1"/>
</dbReference>
<dbReference type="GO" id="GO:0016787">
    <property type="term" value="F:hydrolase activity"/>
    <property type="evidence" value="ECO:0007669"/>
    <property type="project" value="UniProtKB-KW"/>
</dbReference>
<evidence type="ECO:0000313" key="2">
    <source>
        <dbReference type="EMBL" id="GHF11856.1"/>
    </source>
</evidence>
<dbReference type="InterPro" id="IPR029058">
    <property type="entry name" value="AB_hydrolase_fold"/>
</dbReference>
<organism evidence="2 3">
    <name type="scientific">Streptomyces spiralis</name>
    <dbReference type="NCBI Taxonomy" id="66376"/>
    <lineage>
        <taxon>Bacteria</taxon>
        <taxon>Bacillati</taxon>
        <taxon>Actinomycetota</taxon>
        <taxon>Actinomycetes</taxon>
        <taxon>Kitasatosporales</taxon>
        <taxon>Streptomycetaceae</taxon>
        <taxon>Streptomyces</taxon>
    </lineage>
</organism>
<keyword evidence="3" id="KW-1185">Reference proteome</keyword>
<gene>
    <name evidence="2" type="ORF">GCM10014715_79470</name>
</gene>
<dbReference type="Proteomes" id="UP000641386">
    <property type="component" value="Unassembled WGS sequence"/>
</dbReference>
<reference evidence="2" key="1">
    <citation type="journal article" date="2014" name="Int. J. Syst. Evol. Microbiol.">
        <title>Complete genome sequence of Corynebacterium casei LMG S-19264T (=DSM 44701T), isolated from a smear-ripened cheese.</title>
        <authorList>
            <consortium name="US DOE Joint Genome Institute (JGI-PGF)"/>
            <person name="Walter F."/>
            <person name="Albersmeier A."/>
            <person name="Kalinowski J."/>
            <person name="Ruckert C."/>
        </authorList>
    </citation>
    <scope>NUCLEOTIDE SEQUENCE</scope>
    <source>
        <strain evidence="2">JCM 3302</strain>
    </source>
</reference>
<evidence type="ECO:0008006" key="4">
    <source>
        <dbReference type="Google" id="ProtNLM"/>
    </source>
</evidence>
<dbReference type="InterPro" id="IPR050300">
    <property type="entry name" value="GDXG_lipolytic_enzyme"/>
</dbReference>
<reference evidence="2" key="2">
    <citation type="submission" date="2020-09" db="EMBL/GenBank/DDBJ databases">
        <authorList>
            <person name="Sun Q."/>
            <person name="Ohkuma M."/>
        </authorList>
    </citation>
    <scope>NUCLEOTIDE SEQUENCE</scope>
    <source>
        <strain evidence="2">JCM 3302</strain>
    </source>
</reference>
<dbReference type="AlphaFoldDB" id="A0A919AK07"/>
<name>A0A919AK07_9ACTN</name>
<dbReference type="RefSeq" id="WP_189907646.1">
    <property type="nucleotide sequence ID" value="NZ_BNBC01000061.1"/>
</dbReference>
<dbReference type="PANTHER" id="PTHR48081:SF33">
    <property type="entry name" value="KYNURENINE FORMAMIDASE"/>
    <property type="match status" value="1"/>
</dbReference>
<protein>
    <recommendedName>
        <fullName evidence="4">Arylformamidase</fullName>
    </recommendedName>
</protein>
<dbReference type="EMBL" id="BNBC01000061">
    <property type="protein sequence ID" value="GHF11856.1"/>
    <property type="molecule type" value="Genomic_DNA"/>
</dbReference>
<dbReference type="SUPFAM" id="SSF53474">
    <property type="entry name" value="alpha/beta-Hydrolases"/>
    <property type="match status" value="1"/>
</dbReference>
<keyword evidence="1" id="KW-0378">Hydrolase</keyword>
<comment type="caution">
    <text evidence="2">The sequence shown here is derived from an EMBL/GenBank/DDBJ whole genome shotgun (WGS) entry which is preliminary data.</text>
</comment>
<dbReference type="Gene3D" id="3.40.50.1820">
    <property type="entry name" value="alpha/beta hydrolase"/>
    <property type="match status" value="1"/>
</dbReference>
<proteinExistence type="predicted"/>
<evidence type="ECO:0000313" key="3">
    <source>
        <dbReference type="Proteomes" id="UP000641386"/>
    </source>
</evidence>
<sequence>MPNRADFADFTWPQDARQALWQPAEVASPHLDRRIPVIAAKDIPYIPNANRLQNLSIYLPRTPQTAALIGTPVTSLPEADSRARHPRYLVHVHGGAWRDPRLTSASIEPAVAHAFSGGVLPGEGPAPVTAIASLNYTVSQMNYPAPTVMADPPVPYDAIKDNHTDLAREAVHPQHVSDVLHGLALLGSLGLADGSYVLSGHSCGACLAFQSILQPPRHYGLDHLPEPPCPAALLGLSGLYDLPALATADGLGASHAHLRDDYEKFLSRAFGTDKDAWPDVSPASFDPASIAGRIREGNAPRLVVLDQSTEDQLVPMNQRERVTATLAKVAGLRLTQGQRLTGHHAAPWEEGIMIYQSLLDTLQLLREDR</sequence>
<evidence type="ECO:0000256" key="1">
    <source>
        <dbReference type="ARBA" id="ARBA00022801"/>
    </source>
</evidence>
<accession>A0A919AK07</accession>